<evidence type="ECO:0000313" key="1">
    <source>
        <dbReference type="EMBL" id="APT46573.1"/>
    </source>
</evidence>
<sequence length="100" mass="11380">MKVYSEEQITTAKKLLSQNFSYREVQEATGISKSSLYYYARQVDRKVQQVTTPADVRAKVLQMYIDDAPIKKIITETGVGRDTIRRIASDAGLPPRKKKV</sequence>
<dbReference type="AlphaFoldDB" id="A0A1L6ZJ74"/>
<reference evidence="1 2" key="1">
    <citation type="submission" date="2016-05" db="EMBL/GenBank/DDBJ databases">
        <title>Complete Genome and Methylome Analysis of Psychrotrophic Bacterial Isolates from Antarctic Lake Untersee.</title>
        <authorList>
            <person name="Fomenkov A."/>
            <person name="Akimov V.N."/>
            <person name="Vasilyeva L.V."/>
            <person name="Andersen D."/>
            <person name="Vincze T."/>
            <person name="Roberts R.J."/>
        </authorList>
    </citation>
    <scope>NUCLEOTIDE SEQUENCE [LARGE SCALE GENOMIC DNA]</scope>
    <source>
        <strain evidence="1 2">U14-5</strain>
    </source>
</reference>
<protein>
    <submittedName>
        <fullName evidence="1">Uncharacterized protein</fullName>
    </submittedName>
</protein>
<accession>A0A1L6ZJ74</accession>
<organism evidence="1 2">
    <name type="scientific">Bacillus safensis</name>
    <dbReference type="NCBI Taxonomy" id="561879"/>
    <lineage>
        <taxon>Bacteria</taxon>
        <taxon>Bacillati</taxon>
        <taxon>Bacillota</taxon>
        <taxon>Bacilli</taxon>
        <taxon>Bacillales</taxon>
        <taxon>Bacillaceae</taxon>
        <taxon>Bacillus</taxon>
    </lineage>
</organism>
<evidence type="ECO:0000313" key="2">
    <source>
        <dbReference type="Proteomes" id="UP000185426"/>
    </source>
</evidence>
<dbReference type="RefSeq" id="WP_075622648.1">
    <property type="nucleotide sequence ID" value="NZ_CP015607.1"/>
</dbReference>
<dbReference type="EMBL" id="CP015607">
    <property type="protein sequence ID" value="APT46573.1"/>
    <property type="molecule type" value="Genomic_DNA"/>
</dbReference>
<name>A0A1L6ZJ74_BACIA</name>
<dbReference type="Gene3D" id="1.10.10.60">
    <property type="entry name" value="Homeodomain-like"/>
    <property type="match status" value="1"/>
</dbReference>
<gene>
    <name evidence="1" type="ORF">BSA145_12375</name>
</gene>
<dbReference type="InterPro" id="IPR009057">
    <property type="entry name" value="Homeodomain-like_sf"/>
</dbReference>
<dbReference type="SUPFAM" id="SSF46689">
    <property type="entry name" value="Homeodomain-like"/>
    <property type="match status" value="1"/>
</dbReference>
<proteinExistence type="predicted"/>
<dbReference type="Proteomes" id="UP000185426">
    <property type="component" value="Chromosome"/>
</dbReference>